<evidence type="ECO:0000256" key="7">
    <source>
        <dbReference type="ARBA" id="ARBA00022723"/>
    </source>
</evidence>
<dbReference type="SMART" id="SM00896">
    <property type="entry name" value="FDX-ACB"/>
    <property type="match status" value="1"/>
</dbReference>
<dbReference type="GO" id="GO:0009328">
    <property type="term" value="C:phenylalanine-tRNA ligase complex"/>
    <property type="evidence" value="ECO:0007669"/>
    <property type="project" value="TreeGrafter"/>
</dbReference>
<evidence type="ECO:0000256" key="1">
    <source>
        <dbReference type="ARBA" id="ARBA00004496"/>
    </source>
</evidence>
<dbReference type="InterPro" id="IPR045864">
    <property type="entry name" value="aa-tRNA-synth_II/BPL/LPL"/>
</dbReference>
<evidence type="ECO:0000259" key="19">
    <source>
        <dbReference type="PROSITE" id="PS51483"/>
    </source>
</evidence>
<dbReference type="InterPro" id="IPR045060">
    <property type="entry name" value="Phe-tRNA-ligase_IIc_bsu"/>
</dbReference>
<dbReference type="HAMAP" id="MF_00283">
    <property type="entry name" value="Phe_tRNA_synth_beta1"/>
    <property type="match status" value="1"/>
</dbReference>
<dbReference type="InterPro" id="IPR005146">
    <property type="entry name" value="B3/B4_tRNA-bd"/>
</dbReference>
<dbReference type="PROSITE" id="PS50886">
    <property type="entry name" value="TRBD"/>
    <property type="match status" value="1"/>
</dbReference>
<dbReference type="FunFam" id="3.50.40.10:FF:000001">
    <property type="entry name" value="Phenylalanine--tRNA ligase beta subunit"/>
    <property type="match status" value="1"/>
</dbReference>
<comment type="subunit">
    <text evidence="3 15">Tetramer of two alpha and two beta subunits.</text>
</comment>
<keyword evidence="4 15" id="KW-0963">Cytoplasm</keyword>
<evidence type="ECO:0000256" key="5">
    <source>
        <dbReference type="ARBA" id="ARBA00022555"/>
    </source>
</evidence>
<keyword evidence="13 15" id="KW-0030">Aminoacyl-tRNA synthetase</keyword>
<dbReference type="NCBIfam" id="TIGR00472">
    <property type="entry name" value="pheT_bact"/>
    <property type="match status" value="1"/>
</dbReference>
<dbReference type="InterPro" id="IPR009061">
    <property type="entry name" value="DNA-bd_dom_put_sf"/>
</dbReference>
<evidence type="ECO:0000259" key="18">
    <source>
        <dbReference type="PROSITE" id="PS51447"/>
    </source>
</evidence>
<dbReference type="FunFam" id="3.30.70.380:FF:000001">
    <property type="entry name" value="Phenylalanine--tRNA ligase beta subunit"/>
    <property type="match status" value="1"/>
</dbReference>
<dbReference type="Pfam" id="PF03147">
    <property type="entry name" value="FDX-ACB"/>
    <property type="match status" value="1"/>
</dbReference>
<dbReference type="Pfam" id="PF03484">
    <property type="entry name" value="B5"/>
    <property type="match status" value="1"/>
</dbReference>
<dbReference type="SUPFAM" id="SSF46955">
    <property type="entry name" value="Putative DNA-binding domain"/>
    <property type="match status" value="1"/>
</dbReference>
<dbReference type="FunFam" id="3.30.930.10:FF:000022">
    <property type="entry name" value="Phenylalanine--tRNA ligase beta subunit"/>
    <property type="match status" value="1"/>
</dbReference>
<evidence type="ECO:0000256" key="4">
    <source>
        <dbReference type="ARBA" id="ARBA00022490"/>
    </source>
</evidence>
<dbReference type="InterPro" id="IPR005147">
    <property type="entry name" value="tRNA_synthase_B5-dom"/>
</dbReference>
<evidence type="ECO:0000256" key="16">
    <source>
        <dbReference type="PROSITE-ProRule" id="PRU00209"/>
    </source>
</evidence>
<dbReference type="InterPro" id="IPR005121">
    <property type="entry name" value="Fdx_antiC-bd"/>
</dbReference>
<evidence type="ECO:0000313" key="21">
    <source>
        <dbReference type="Proteomes" id="UP000236724"/>
    </source>
</evidence>
<dbReference type="EC" id="6.1.1.20" evidence="15"/>
<dbReference type="OrthoDB" id="9805455at2"/>
<dbReference type="Pfam" id="PF03483">
    <property type="entry name" value="B3_4"/>
    <property type="match status" value="1"/>
</dbReference>
<dbReference type="InterPro" id="IPR002547">
    <property type="entry name" value="tRNA-bd_dom"/>
</dbReference>
<evidence type="ECO:0000259" key="17">
    <source>
        <dbReference type="PROSITE" id="PS50886"/>
    </source>
</evidence>
<comment type="similarity">
    <text evidence="2 15">Belongs to the phenylalanyl-tRNA synthetase beta subunit family. Type 1 subfamily.</text>
</comment>
<dbReference type="InterPro" id="IPR036690">
    <property type="entry name" value="Fdx_antiC-bd_sf"/>
</dbReference>
<dbReference type="SMART" id="SM00874">
    <property type="entry name" value="B5"/>
    <property type="match status" value="1"/>
</dbReference>
<dbReference type="Gene3D" id="3.30.70.380">
    <property type="entry name" value="Ferrodoxin-fold anticodon-binding domain"/>
    <property type="match status" value="1"/>
</dbReference>
<dbReference type="Pfam" id="PF01588">
    <property type="entry name" value="tRNA_bind"/>
    <property type="match status" value="1"/>
</dbReference>
<dbReference type="GO" id="GO:0000049">
    <property type="term" value="F:tRNA binding"/>
    <property type="evidence" value="ECO:0007669"/>
    <property type="project" value="UniProtKB-UniRule"/>
</dbReference>
<dbReference type="SMART" id="SM00873">
    <property type="entry name" value="B3_4"/>
    <property type="match status" value="1"/>
</dbReference>
<gene>
    <name evidence="20" type="primary">pheT_2</name>
    <name evidence="15" type="synonym">pheT</name>
    <name evidence="20" type="ORF">MBHS_04692</name>
</gene>
<reference evidence="20 21" key="1">
    <citation type="submission" date="2016-10" db="EMBL/GenBank/DDBJ databases">
        <authorList>
            <person name="de Groot N.N."/>
        </authorList>
    </citation>
    <scope>NUCLEOTIDE SEQUENCE [LARGE SCALE GENOMIC DNA]</scope>
    <source>
        <strain evidence="20">MBHS1</strain>
    </source>
</reference>
<feature type="domain" description="FDX-ACB" evidence="18">
    <location>
        <begin position="697"/>
        <end position="790"/>
    </location>
</feature>
<dbReference type="SUPFAM" id="SSF50249">
    <property type="entry name" value="Nucleic acid-binding proteins"/>
    <property type="match status" value="1"/>
</dbReference>
<accession>A0A1H6FHG0</accession>
<feature type="binding site" evidence="15">
    <location>
        <position position="461"/>
    </location>
    <ligand>
        <name>Mg(2+)</name>
        <dbReference type="ChEBI" id="CHEBI:18420"/>
        <note>shared with alpha subunit</note>
    </ligand>
</feature>
<evidence type="ECO:0000256" key="10">
    <source>
        <dbReference type="ARBA" id="ARBA00022842"/>
    </source>
</evidence>
<evidence type="ECO:0000256" key="9">
    <source>
        <dbReference type="ARBA" id="ARBA00022840"/>
    </source>
</evidence>
<keyword evidence="9 15" id="KW-0067">ATP-binding</keyword>
<dbReference type="PROSITE" id="PS51483">
    <property type="entry name" value="B5"/>
    <property type="match status" value="1"/>
</dbReference>
<evidence type="ECO:0000256" key="15">
    <source>
        <dbReference type="HAMAP-Rule" id="MF_00283"/>
    </source>
</evidence>
<evidence type="ECO:0000256" key="13">
    <source>
        <dbReference type="ARBA" id="ARBA00023146"/>
    </source>
</evidence>
<dbReference type="EMBL" id="FMSV02000556">
    <property type="protein sequence ID" value="SEH08799.1"/>
    <property type="molecule type" value="Genomic_DNA"/>
</dbReference>
<dbReference type="GO" id="GO:0004826">
    <property type="term" value="F:phenylalanine-tRNA ligase activity"/>
    <property type="evidence" value="ECO:0007669"/>
    <property type="project" value="UniProtKB-UniRule"/>
</dbReference>
<dbReference type="RefSeq" id="WP_103922311.1">
    <property type="nucleotide sequence ID" value="NZ_FMSV02000556.1"/>
</dbReference>
<name>A0A1H6FHG0_9GAMM</name>
<dbReference type="InterPro" id="IPR012340">
    <property type="entry name" value="NA-bd_OB-fold"/>
</dbReference>
<evidence type="ECO:0000313" key="20">
    <source>
        <dbReference type="EMBL" id="SEH08799.1"/>
    </source>
</evidence>
<comment type="cofactor">
    <cofactor evidence="15">
        <name>Mg(2+)</name>
        <dbReference type="ChEBI" id="CHEBI:18420"/>
    </cofactor>
    <text evidence="15">Binds 2 magnesium ions per tetramer.</text>
</comment>
<keyword evidence="6 15" id="KW-0436">Ligase</keyword>
<dbReference type="SUPFAM" id="SSF55681">
    <property type="entry name" value="Class II aaRS and biotin synthetases"/>
    <property type="match status" value="1"/>
</dbReference>
<feature type="binding site" evidence="15">
    <location>
        <position position="455"/>
    </location>
    <ligand>
        <name>Mg(2+)</name>
        <dbReference type="ChEBI" id="CHEBI:18420"/>
        <note>shared with alpha subunit</note>
    </ligand>
</feature>
<dbReference type="CDD" id="cd00769">
    <property type="entry name" value="PheRS_beta_core"/>
    <property type="match status" value="1"/>
</dbReference>
<dbReference type="SUPFAM" id="SSF54991">
    <property type="entry name" value="Anticodon-binding domain of PheRS"/>
    <property type="match status" value="1"/>
</dbReference>
<proteinExistence type="inferred from homology"/>
<keyword evidence="10 15" id="KW-0460">Magnesium</keyword>
<comment type="subcellular location">
    <subcellularLocation>
        <location evidence="1 15">Cytoplasm</location>
    </subcellularLocation>
</comment>
<dbReference type="GO" id="GO:0000287">
    <property type="term" value="F:magnesium ion binding"/>
    <property type="evidence" value="ECO:0007669"/>
    <property type="project" value="UniProtKB-UniRule"/>
</dbReference>
<keyword evidence="11 16" id="KW-0694">RNA-binding</keyword>
<organism evidence="20 21">
    <name type="scientific">Candidatus Venteria ishoeyi</name>
    <dbReference type="NCBI Taxonomy" id="1899563"/>
    <lineage>
        <taxon>Bacteria</taxon>
        <taxon>Pseudomonadati</taxon>
        <taxon>Pseudomonadota</taxon>
        <taxon>Gammaproteobacteria</taxon>
        <taxon>Thiotrichales</taxon>
        <taxon>Thiotrichaceae</taxon>
        <taxon>Venteria</taxon>
    </lineage>
</organism>
<keyword evidence="8 15" id="KW-0547">Nucleotide-binding</keyword>
<dbReference type="NCBIfam" id="NF045760">
    <property type="entry name" value="YtpR"/>
    <property type="match status" value="1"/>
</dbReference>
<evidence type="ECO:0000256" key="8">
    <source>
        <dbReference type="ARBA" id="ARBA00022741"/>
    </source>
</evidence>
<dbReference type="InterPro" id="IPR041616">
    <property type="entry name" value="PheRS_beta_core"/>
</dbReference>
<sequence>MKFSEQWLRTWVNPAIDTAALVEQLTMAGLEVDGVEPVASDFSQILVGEVLEINPHPDAKKLQICKVNVNADEALQIVCGAANVHVGMRAPTAVVGAQLPGFKIKQAKLRGVESFGMLCSASELGLEEQSSGLLALPADAPIGQDIREYLQLDDVAIEVDLTPNRSDCLSLLGIAREVDALNRCGLNIPDIMPIPATTDKTFPLDIQQPQACPHYVGRVISGIQAQAVTPLWMQERLRRSGLRSLSPVVDVTNYVMLELGQPMHAFDLAKLSGGIQVRNANANEKLTLLDGQELKLNADTLVIADNNKVLALAGVMGGEGSGVADETTDIFLESAFFTPEQLAGCARAYGLHTDSSHRFERGVDPELQATAIERATALLLKIVGGEAGPLIEATQAEALPELKPISLRASRIKRVLGAEISAEDIEQALTRLGLAVVAEENGQQWQVTPTSFRFDIRLEADLIEEIARIYGYNQLPSEMINIHAEIEPPPSNLNLQQLQQVLVQRGYQEAITYSFVDPKLQAQFTPQHSPIALANPLASDLSVMRTSLWPGLIQAFLRNQKRQQADVRLFETGLRFIYDNEQQLQQQPMLAAVISGSVWPEQWGAPSQAVDFFDLKGDVENLLHTAGITAEFVPSTHPALHPGQAARLMVEGESLGEIGALHPQLAKQLDIDVPVYVFELALEPLLANKLPVFQALSKFPSIRRDLALLVDKDQVAADIINCIKQNAGELLSKLELFDIYQGEGIDSQKKSLALGLTFRASSRNLTEAEVEPVIEQVLQHLQQDFDASLRF</sequence>
<dbReference type="Pfam" id="PF17759">
    <property type="entry name" value="tRNA_synthFbeta"/>
    <property type="match status" value="1"/>
</dbReference>
<dbReference type="Proteomes" id="UP000236724">
    <property type="component" value="Unassembled WGS sequence"/>
</dbReference>
<evidence type="ECO:0000256" key="2">
    <source>
        <dbReference type="ARBA" id="ARBA00008653"/>
    </source>
</evidence>
<dbReference type="AlphaFoldDB" id="A0A1H6FHG0"/>
<dbReference type="Gene3D" id="3.30.930.10">
    <property type="entry name" value="Bira Bifunctional Protein, Domain 2"/>
    <property type="match status" value="1"/>
</dbReference>
<dbReference type="Gene3D" id="2.40.50.140">
    <property type="entry name" value="Nucleic acid-binding proteins"/>
    <property type="match status" value="1"/>
</dbReference>
<feature type="binding site" evidence="15">
    <location>
        <position position="464"/>
    </location>
    <ligand>
        <name>Mg(2+)</name>
        <dbReference type="ChEBI" id="CHEBI:18420"/>
        <note>shared with alpha subunit</note>
    </ligand>
</feature>
<dbReference type="PANTHER" id="PTHR10947">
    <property type="entry name" value="PHENYLALANYL-TRNA SYNTHETASE BETA CHAIN AND LEUCINE-RICH REPEAT-CONTAINING PROTEIN 47"/>
    <property type="match status" value="1"/>
</dbReference>
<dbReference type="CDD" id="cd02796">
    <property type="entry name" value="tRNA_bind_bactPheRS"/>
    <property type="match status" value="1"/>
</dbReference>
<feature type="binding site" evidence="15">
    <location>
        <position position="465"/>
    </location>
    <ligand>
        <name>Mg(2+)</name>
        <dbReference type="ChEBI" id="CHEBI:18420"/>
        <note>shared with alpha subunit</note>
    </ligand>
</feature>
<keyword evidence="21" id="KW-1185">Reference proteome</keyword>
<evidence type="ECO:0000256" key="14">
    <source>
        <dbReference type="ARBA" id="ARBA00049255"/>
    </source>
</evidence>
<dbReference type="PANTHER" id="PTHR10947:SF0">
    <property type="entry name" value="PHENYLALANINE--TRNA LIGASE BETA SUBUNIT"/>
    <property type="match status" value="1"/>
</dbReference>
<dbReference type="GO" id="GO:0005524">
    <property type="term" value="F:ATP binding"/>
    <property type="evidence" value="ECO:0007669"/>
    <property type="project" value="UniProtKB-UniRule"/>
</dbReference>
<feature type="domain" description="TRNA-binding" evidence="17">
    <location>
        <begin position="39"/>
        <end position="147"/>
    </location>
</feature>
<dbReference type="InterPro" id="IPR033714">
    <property type="entry name" value="tRNA_bind_bactPheRS"/>
</dbReference>
<dbReference type="Gene3D" id="3.30.56.10">
    <property type="match status" value="2"/>
</dbReference>
<dbReference type="FunFam" id="2.40.50.140:FF:000045">
    <property type="entry name" value="Phenylalanine--tRNA ligase beta subunit"/>
    <property type="match status" value="1"/>
</dbReference>
<evidence type="ECO:0000256" key="6">
    <source>
        <dbReference type="ARBA" id="ARBA00022598"/>
    </source>
</evidence>
<dbReference type="SUPFAM" id="SSF56037">
    <property type="entry name" value="PheT/TilS domain"/>
    <property type="match status" value="1"/>
</dbReference>
<keyword evidence="12 15" id="KW-0648">Protein biosynthesis</keyword>
<protein>
    <recommendedName>
        <fullName evidence="15">Phenylalanine--tRNA ligase beta subunit</fullName>
        <ecNumber evidence="15">6.1.1.20</ecNumber>
    </recommendedName>
    <alternativeName>
        <fullName evidence="15">Phenylalanyl-tRNA synthetase beta subunit</fullName>
        <shortName evidence="15">PheRS</shortName>
    </alternativeName>
</protein>
<evidence type="ECO:0000256" key="3">
    <source>
        <dbReference type="ARBA" id="ARBA00011209"/>
    </source>
</evidence>
<evidence type="ECO:0000256" key="11">
    <source>
        <dbReference type="ARBA" id="ARBA00022884"/>
    </source>
</evidence>
<dbReference type="PROSITE" id="PS51447">
    <property type="entry name" value="FDX_ACB"/>
    <property type="match status" value="1"/>
</dbReference>
<dbReference type="InterPro" id="IPR004532">
    <property type="entry name" value="Phe-tRNA-ligase_IIc_bsu_bact"/>
</dbReference>
<comment type="catalytic activity">
    <reaction evidence="14 15">
        <text>tRNA(Phe) + L-phenylalanine + ATP = L-phenylalanyl-tRNA(Phe) + AMP + diphosphate + H(+)</text>
        <dbReference type="Rhea" id="RHEA:19413"/>
        <dbReference type="Rhea" id="RHEA-COMP:9668"/>
        <dbReference type="Rhea" id="RHEA-COMP:9699"/>
        <dbReference type="ChEBI" id="CHEBI:15378"/>
        <dbReference type="ChEBI" id="CHEBI:30616"/>
        <dbReference type="ChEBI" id="CHEBI:33019"/>
        <dbReference type="ChEBI" id="CHEBI:58095"/>
        <dbReference type="ChEBI" id="CHEBI:78442"/>
        <dbReference type="ChEBI" id="CHEBI:78531"/>
        <dbReference type="ChEBI" id="CHEBI:456215"/>
        <dbReference type="EC" id="6.1.1.20"/>
    </reaction>
</comment>
<dbReference type="FunFam" id="3.30.56.10:FF:000002">
    <property type="entry name" value="Phenylalanine--tRNA ligase beta subunit"/>
    <property type="match status" value="1"/>
</dbReference>
<keyword evidence="7 15" id="KW-0479">Metal-binding</keyword>
<dbReference type="InterPro" id="IPR020825">
    <property type="entry name" value="Phe-tRNA_synthase-like_B3/B4"/>
</dbReference>
<dbReference type="Gene3D" id="3.50.40.10">
    <property type="entry name" value="Phenylalanyl-trna Synthetase, Chain B, domain 3"/>
    <property type="match status" value="1"/>
</dbReference>
<dbReference type="GO" id="GO:0006432">
    <property type="term" value="P:phenylalanyl-tRNA aminoacylation"/>
    <property type="evidence" value="ECO:0007669"/>
    <property type="project" value="UniProtKB-UniRule"/>
</dbReference>
<keyword evidence="5 16" id="KW-0820">tRNA-binding</keyword>
<evidence type="ECO:0000256" key="12">
    <source>
        <dbReference type="ARBA" id="ARBA00022917"/>
    </source>
</evidence>
<feature type="domain" description="B5" evidence="19">
    <location>
        <begin position="400"/>
        <end position="477"/>
    </location>
</feature>